<feature type="transmembrane region" description="Helical" evidence="1">
    <location>
        <begin position="42"/>
        <end position="70"/>
    </location>
</feature>
<dbReference type="Proteomes" id="UP000077317">
    <property type="component" value="Chromosome"/>
</dbReference>
<keyword evidence="1" id="KW-0812">Transmembrane</keyword>
<dbReference type="Pfam" id="PF07155">
    <property type="entry name" value="ECF-ribofla_trS"/>
    <property type="match status" value="1"/>
</dbReference>
<organism evidence="2 3">
    <name type="scientific">Streptococcus pantholopis</name>
    <dbReference type="NCBI Taxonomy" id="1811193"/>
    <lineage>
        <taxon>Bacteria</taxon>
        <taxon>Bacillati</taxon>
        <taxon>Bacillota</taxon>
        <taxon>Bacilli</taxon>
        <taxon>Lactobacillales</taxon>
        <taxon>Streptococcaceae</taxon>
        <taxon>Streptococcus</taxon>
    </lineage>
</organism>
<dbReference type="OrthoDB" id="5198189at2"/>
<dbReference type="KEGG" id="spat:A0O21_02705"/>
<feature type="transmembrane region" description="Helical" evidence="1">
    <location>
        <begin position="140"/>
        <end position="164"/>
    </location>
</feature>
<dbReference type="GO" id="GO:0016020">
    <property type="term" value="C:membrane"/>
    <property type="evidence" value="ECO:0007669"/>
    <property type="project" value="InterPro"/>
</dbReference>
<dbReference type="STRING" id="1811193.A0O21_02705"/>
<evidence type="ECO:0000256" key="1">
    <source>
        <dbReference type="SAM" id="Phobius"/>
    </source>
</evidence>
<sequence length="177" mass="20291">MERKGLSSALQQISRIAVLSALCVALRYVFAGLPNVQPITAIFLLISVIWGFRQSFWVMAVTMLVSSFLLGFGPWVLWQIMAFALIILVWRHLLYPLTEKLWFSQMLKLVLQSLFAGLMGALYGCIIDFCYALLYSMPWWTYVLAGLSFNLAHALSTVFFYPLLATSFRRLIYEKNQ</sequence>
<dbReference type="Gene3D" id="1.10.1760.20">
    <property type="match status" value="1"/>
</dbReference>
<dbReference type="EMBL" id="CP014699">
    <property type="protein sequence ID" value="AND79006.1"/>
    <property type="molecule type" value="Genomic_DNA"/>
</dbReference>
<reference evidence="3" key="2">
    <citation type="submission" date="2016-03" db="EMBL/GenBank/DDBJ databases">
        <title>Streptococcus antelopensis sp. nov., isolated from the feces of the Tibetan antelope (Pantholops hodgsonii) in Hoh Xil National Nature Reserve, Qinghai, China.</title>
        <authorList>
            <person name="Bai X."/>
        </authorList>
    </citation>
    <scope>NUCLEOTIDE SEQUENCE [LARGE SCALE GENOMIC DNA]</scope>
    <source>
        <strain evidence="3">TA 26</strain>
    </source>
</reference>
<gene>
    <name evidence="2" type="ORF">A0O21_02705</name>
</gene>
<proteinExistence type="predicted"/>
<feature type="transmembrane region" description="Helical" evidence="1">
    <location>
        <begin position="12"/>
        <end position="30"/>
    </location>
</feature>
<keyword evidence="3" id="KW-1185">Reference proteome</keyword>
<evidence type="ECO:0000313" key="3">
    <source>
        <dbReference type="Proteomes" id="UP000077317"/>
    </source>
</evidence>
<dbReference type="RefSeq" id="WP_067060839.1">
    <property type="nucleotide sequence ID" value="NZ_CP014699.1"/>
</dbReference>
<name>A0A172Q6C0_9STRE</name>
<dbReference type="InterPro" id="IPR009825">
    <property type="entry name" value="ECF_substrate-spec-like"/>
</dbReference>
<evidence type="ECO:0000313" key="2">
    <source>
        <dbReference type="EMBL" id="AND79006.1"/>
    </source>
</evidence>
<reference evidence="2 3" key="1">
    <citation type="journal article" date="2016" name="Int. J. Syst. Evol. Microbiol.">
        <title>Streptococcuspantholopis sp. nov., isolated from faeces of the Tibetan antelope (Pantholops hodgsonii).</title>
        <authorList>
            <person name="Bai X."/>
            <person name="Xiong Y."/>
            <person name="Lu S."/>
            <person name="Jin D."/>
            <person name="Lai X."/>
            <person name="Yang J."/>
            <person name="Niu L."/>
            <person name="Hu S."/>
            <person name="Meng X."/>
            <person name="Pu J."/>
            <person name="Ye C."/>
            <person name="Xu J."/>
        </authorList>
    </citation>
    <scope>NUCLEOTIDE SEQUENCE [LARGE SCALE GENOMIC DNA]</scope>
    <source>
        <strain evidence="2 3">TA 26</strain>
    </source>
</reference>
<feature type="transmembrane region" description="Helical" evidence="1">
    <location>
        <begin position="76"/>
        <end position="97"/>
    </location>
</feature>
<dbReference type="AlphaFoldDB" id="A0A172Q6C0"/>
<protein>
    <recommendedName>
        <fullName evidence="4">ECF transporter S component</fullName>
    </recommendedName>
</protein>
<accession>A0A172Q6C0</accession>
<evidence type="ECO:0008006" key="4">
    <source>
        <dbReference type="Google" id="ProtNLM"/>
    </source>
</evidence>
<keyword evidence="1" id="KW-0472">Membrane</keyword>
<keyword evidence="1" id="KW-1133">Transmembrane helix</keyword>
<feature type="transmembrane region" description="Helical" evidence="1">
    <location>
        <begin position="109"/>
        <end position="134"/>
    </location>
</feature>